<keyword evidence="3 6" id="KW-0812">Transmembrane</keyword>
<comment type="function">
    <text evidence="6">Gustatory receptor which mediates acceptance or avoidance behavior, depending on its substrates.</text>
</comment>
<organism evidence="7 8">
    <name type="scientific">Stomoxys calcitrans</name>
    <name type="common">Stable fly</name>
    <name type="synonym">Conops calcitrans</name>
    <dbReference type="NCBI Taxonomy" id="35570"/>
    <lineage>
        <taxon>Eukaryota</taxon>
        <taxon>Metazoa</taxon>
        <taxon>Ecdysozoa</taxon>
        <taxon>Arthropoda</taxon>
        <taxon>Hexapoda</taxon>
        <taxon>Insecta</taxon>
        <taxon>Pterygota</taxon>
        <taxon>Neoptera</taxon>
        <taxon>Endopterygota</taxon>
        <taxon>Diptera</taxon>
        <taxon>Brachycera</taxon>
        <taxon>Muscomorpha</taxon>
        <taxon>Muscoidea</taxon>
        <taxon>Muscidae</taxon>
        <taxon>Stomoxys</taxon>
    </lineage>
</organism>
<feature type="transmembrane region" description="Helical" evidence="6">
    <location>
        <begin position="290"/>
        <end position="307"/>
    </location>
</feature>
<evidence type="ECO:0000256" key="4">
    <source>
        <dbReference type="ARBA" id="ARBA00022989"/>
    </source>
</evidence>
<sequence>MRRSTKWMITVHYYIALITGILSFCIDQTTGEVYATAIVTVYSALISVAVFGLVPLLYYVDYNSPYLHVQISGLLFVLRVIGLMVTVICNWTKRQEFMATLRDLMKARDYFLKRWPLSEKLEQKYENTLRMKYFCGFATTASMLLLSREFFKLQFKVDSKYILPATMFMISVFNVILVNYFLCILHLNTLQMALNEEVKKILKMSRHLWHLQRSKQIGSGALITQSCKLSDDLDELAAIQYRLHLLGHRVFKLYDIQAACFTLMIYLNNVSVYYMTYASFYRDQVIAKQYSPWVLMFMPLFLTFYYIDLTLFTLTKLAYPELYIKTAEILRDRQPCTPTLNGRLEES</sequence>
<feature type="transmembrane region" description="Helical" evidence="6">
    <location>
        <begin position="71"/>
        <end position="92"/>
    </location>
</feature>
<protein>
    <recommendedName>
        <fullName evidence="6">Gustatory receptor</fullName>
    </recommendedName>
</protein>
<evidence type="ECO:0000256" key="5">
    <source>
        <dbReference type="ARBA" id="ARBA00023136"/>
    </source>
</evidence>
<dbReference type="GO" id="GO:0007165">
    <property type="term" value="P:signal transduction"/>
    <property type="evidence" value="ECO:0007669"/>
    <property type="project" value="UniProtKB-KW"/>
</dbReference>
<keyword evidence="8" id="KW-1185">Reference proteome</keyword>
<evidence type="ECO:0000256" key="6">
    <source>
        <dbReference type="RuleBase" id="RU363108"/>
    </source>
</evidence>
<dbReference type="GO" id="GO:0005886">
    <property type="term" value="C:plasma membrane"/>
    <property type="evidence" value="ECO:0007669"/>
    <property type="project" value="UniProtKB-SubCell"/>
</dbReference>
<name>A0A454A0K9_STOCA</name>
<comment type="subcellular location">
    <subcellularLocation>
        <location evidence="1 6">Cell membrane</location>
        <topology evidence="1 6">Multi-pass membrane protein</topology>
    </subcellularLocation>
</comment>
<dbReference type="InterPro" id="IPR013604">
    <property type="entry name" value="7TM_chemorcpt"/>
</dbReference>
<evidence type="ECO:0000313" key="8">
    <source>
        <dbReference type="Proteomes" id="UP000095300"/>
    </source>
</evidence>
<keyword evidence="6" id="KW-0675">Receptor</keyword>
<evidence type="ECO:0000256" key="2">
    <source>
        <dbReference type="ARBA" id="ARBA00022475"/>
    </source>
</evidence>
<proteinExistence type="inferred from homology"/>
<keyword evidence="6" id="KW-0807">Transducer</keyword>
<keyword evidence="2 6" id="KW-1003">Cell membrane</keyword>
<reference evidence="7" key="1">
    <citation type="submission" date="2020-05" db="UniProtKB">
        <authorList>
            <consortium name="EnsemblMetazoa"/>
        </authorList>
    </citation>
    <scope>IDENTIFICATION</scope>
    <source>
        <strain evidence="7">USDA</strain>
    </source>
</reference>
<dbReference type="Pfam" id="PF08395">
    <property type="entry name" value="7tm_7"/>
    <property type="match status" value="1"/>
</dbReference>
<dbReference type="Proteomes" id="UP000095300">
    <property type="component" value="Unassembled WGS sequence"/>
</dbReference>
<comment type="similarity">
    <text evidence="6">Belongs to the insect chemoreceptor superfamily. Gustatory receptor (GR) family.</text>
</comment>
<evidence type="ECO:0000313" key="7">
    <source>
        <dbReference type="EnsemblMetazoa" id="SCAU016973-PA"/>
    </source>
</evidence>
<keyword evidence="4 6" id="KW-1133">Transmembrane helix</keyword>
<feature type="transmembrane region" description="Helical" evidence="6">
    <location>
        <begin position="258"/>
        <end position="278"/>
    </location>
</feature>
<evidence type="ECO:0000256" key="3">
    <source>
        <dbReference type="ARBA" id="ARBA00022692"/>
    </source>
</evidence>
<keyword evidence="5 6" id="KW-0472">Membrane</keyword>
<dbReference type="GO" id="GO:0050909">
    <property type="term" value="P:sensory perception of taste"/>
    <property type="evidence" value="ECO:0007669"/>
    <property type="project" value="InterPro"/>
</dbReference>
<dbReference type="EnsemblMetazoa" id="SCAU016973-RA">
    <property type="protein sequence ID" value="SCAU016973-PA"/>
    <property type="gene ID" value="SCAU016973"/>
</dbReference>
<feature type="transmembrane region" description="Helical" evidence="6">
    <location>
        <begin position="163"/>
        <end position="185"/>
    </location>
</feature>
<accession>A0A454A0K9</accession>
<feature type="transmembrane region" description="Helical" evidence="6">
    <location>
        <begin position="133"/>
        <end position="151"/>
    </location>
</feature>
<dbReference type="VEuPathDB" id="VectorBase:SCAU016973"/>
<dbReference type="AlphaFoldDB" id="A0A454A0K9"/>
<feature type="transmembrane region" description="Helical" evidence="6">
    <location>
        <begin position="6"/>
        <end position="26"/>
    </location>
</feature>
<feature type="transmembrane region" description="Helical" evidence="6">
    <location>
        <begin position="33"/>
        <end position="59"/>
    </location>
</feature>
<evidence type="ECO:0000256" key="1">
    <source>
        <dbReference type="ARBA" id="ARBA00004651"/>
    </source>
</evidence>